<name>K0JYH7_SACES</name>
<feature type="region of interest" description="Disordered" evidence="11">
    <location>
        <begin position="99"/>
        <end position="122"/>
    </location>
</feature>
<accession>K0JYH7</accession>
<dbReference type="InterPro" id="IPR003661">
    <property type="entry name" value="HisK_dim/P_dom"/>
</dbReference>
<evidence type="ECO:0000259" key="13">
    <source>
        <dbReference type="PROSITE" id="PS50109"/>
    </source>
</evidence>
<dbReference type="Gene3D" id="6.10.340.10">
    <property type="match status" value="1"/>
</dbReference>
<keyword evidence="9" id="KW-0902">Two-component regulatory system</keyword>
<dbReference type="InterPro" id="IPR036097">
    <property type="entry name" value="HisK_dim/P_sf"/>
</dbReference>
<evidence type="ECO:0000256" key="12">
    <source>
        <dbReference type="SAM" id="Phobius"/>
    </source>
</evidence>
<comment type="catalytic activity">
    <reaction evidence="1">
        <text>ATP + protein L-histidine = ADP + protein N-phospho-L-histidine.</text>
        <dbReference type="EC" id="2.7.13.3"/>
    </reaction>
</comment>
<dbReference type="RefSeq" id="WP_015101293.1">
    <property type="nucleotide sequence ID" value="NC_019673.1"/>
</dbReference>
<dbReference type="PROSITE" id="PS51257">
    <property type="entry name" value="PROKAR_LIPOPROTEIN"/>
    <property type="match status" value="1"/>
</dbReference>
<dbReference type="InterPro" id="IPR050428">
    <property type="entry name" value="TCS_sensor_his_kinase"/>
</dbReference>
<evidence type="ECO:0000256" key="5">
    <source>
        <dbReference type="ARBA" id="ARBA00022679"/>
    </source>
</evidence>
<evidence type="ECO:0000256" key="6">
    <source>
        <dbReference type="ARBA" id="ARBA00022692"/>
    </source>
</evidence>
<dbReference type="EC" id="2.7.13.3" evidence="3"/>
<evidence type="ECO:0000256" key="3">
    <source>
        <dbReference type="ARBA" id="ARBA00012438"/>
    </source>
</evidence>
<feature type="domain" description="Histidine kinase" evidence="13">
    <location>
        <begin position="274"/>
        <end position="478"/>
    </location>
</feature>
<keyword evidence="4" id="KW-0597">Phosphoprotein</keyword>
<dbReference type="Pfam" id="PF02518">
    <property type="entry name" value="HATPase_c"/>
    <property type="match status" value="1"/>
</dbReference>
<dbReference type="CDD" id="cd00082">
    <property type="entry name" value="HisKA"/>
    <property type="match status" value="1"/>
</dbReference>
<keyword evidence="10 12" id="KW-0472">Membrane</keyword>
<evidence type="ECO:0000256" key="8">
    <source>
        <dbReference type="ARBA" id="ARBA00022989"/>
    </source>
</evidence>
<feature type="compositionally biased region" description="Low complexity" evidence="11">
    <location>
        <begin position="99"/>
        <end position="108"/>
    </location>
</feature>
<evidence type="ECO:0000256" key="9">
    <source>
        <dbReference type="ARBA" id="ARBA00023012"/>
    </source>
</evidence>
<dbReference type="Pfam" id="PF00512">
    <property type="entry name" value="HisKA"/>
    <property type="match status" value="1"/>
</dbReference>
<dbReference type="EMBL" id="HE804045">
    <property type="protein sequence ID" value="CCH31181.1"/>
    <property type="molecule type" value="Genomic_DNA"/>
</dbReference>
<dbReference type="PANTHER" id="PTHR45436">
    <property type="entry name" value="SENSOR HISTIDINE KINASE YKOH"/>
    <property type="match status" value="1"/>
</dbReference>
<feature type="domain" description="HAMP" evidence="14">
    <location>
        <begin position="213"/>
        <end position="266"/>
    </location>
</feature>
<dbReference type="GO" id="GO:0000155">
    <property type="term" value="F:phosphorelay sensor kinase activity"/>
    <property type="evidence" value="ECO:0007669"/>
    <property type="project" value="InterPro"/>
</dbReference>
<dbReference type="GO" id="GO:0005886">
    <property type="term" value="C:plasma membrane"/>
    <property type="evidence" value="ECO:0007669"/>
    <property type="project" value="UniProtKB-SubCell"/>
</dbReference>
<dbReference type="SMART" id="SM00304">
    <property type="entry name" value="HAMP"/>
    <property type="match status" value="1"/>
</dbReference>
<keyword evidence="6 12" id="KW-0812">Transmembrane</keyword>
<dbReference type="InterPro" id="IPR005467">
    <property type="entry name" value="His_kinase_dom"/>
</dbReference>
<evidence type="ECO:0000256" key="11">
    <source>
        <dbReference type="SAM" id="MobiDB-lite"/>
    </source>
</evidence>
<dbReference type="KEGG" id="sesp:BN6_38920"/>
<dbReference type="PANTHER" id="PTHR45436:SF5">
    <property type="entry name" value="SENSOR HISTIDINE KINASE TRCS"/>
    <property type="match status" value="1"/>
</dbReference>
<keyword evidence="8 12" id="KW-1133">Transmembrane helix</keyword>
<keyword evidence="16" id="KW-1185">Reference proteome</keyword>
<evidence type="ECO:0000313" key="16">
    <source>
        <dbReference type="Proteomes" id="UP000006281"/>
    </source>
</evidence>
<gene>
    <name evidence="15" type="ordered locus">BN6_38920</name>
</gene>
<evidence type="ECO:0000256" key="10">
    <source>
        <dbReference type="ARBA" id="ARBA00023136"/>
    </source>
</evidence>
<sequence length="488" mass="52005">MSLRASAALAAGLACAGVFGLGGLAARAVVYNGQLRAAESTAGAELGRVVDSLRSGRPPAAAGGGLSGDALFEIVTDTGEVVVRSAALARLDPARGALPPAPAGAPADWSTRTTTDLRPGEHPDWREYRSYTVLGAVARDVPAALVEPLGRAASTPWDGLAGTDDARRYRLTAYLFVLPWDAQSAMRGVSQLLLHAVPLAVLFVMVVAWLATGRTLRPVEAIRREMAEIGEHALDRRVPVPPSRDEVSRLADTTNATLDRLEQAHRRQQRFVADASHELRSPLANLRAGLEVALVHADRADWPRTASRALGDVQRLQDLVADLLLLAESEAGDPVPPVEVDLAVLAHEQAAERGPLVRCSAEGEVLVRGRLVRLDRLLRNLLDNAERHARSQVTVRVRAAGSEAVVEVLDDGPGIPPEERERVFERFTRLDDARARDTGGSGLGLAIARGIAWRHGGTLRVADSDTGALLVATLPLLTDHPAETSPRA</sequence>
<dbReference type="Pfam" id="PF00672">
    <property type="entry name" value="HAMP"/>
    <property type="match status" value="1"/>
</dbReference>
<dbReference type="SUPFAM" id="SSF47384">
    <property type="entry name" value="Homodimeric domain of signal transducing histidine kinase"/>
    <property type="match status" value="1"/>
</dbReference>
<comment type="subcellular location">
    <subcellularLocation>
        <location evidence="2">Cell membrane</location>
    </subcellularLocation>
</comment>
<dbReference type="Gene3D" id="1.10.287.130">
    <property type="match status" value="1"/>
</dbReference>
<evidence type="ECO:0000256" key="4">
    <source>
        <dbReference type="ARBA" id="ARBA00022553"/>
    </source>
</evidence>
<dbReference type="CDD" id="cd06225">
    <property type="entry name" value="HAMP"/>
    <property type="match status" value="1"/>
</dbReference>
<dbReference type="STRING" id="1179773.BN6_38920"/>
<dbReference type="BioCyc" id="SESP1179773:BN6_RS18830-MONOMER"/>
<dbReference type="SMART" id="SM00388">
    <property type="entry name" value="HisKA"/>
    <property type="match status" value="1"/>
</dbReference>
<dbReference type="SUPFAM" id="SSF158472">
    <property type="entry name" value="HAMP domain-like"/>
    <property type="match status" value="1"/>
</dbReference>
<organism evidence="15 16">
    <name type="scientific">Saccharothrix espanaensis (strain ATCC 51144 / DSM 44229 / JCM 9112 / NBRC 15066 / NRRL 15764)</name>
    <dbReference type="NCBI Taxonomy" id="1179773"/>
    <lineage>
        <taxon>Bacteria</taxon>
        <taxon>Bacillati</taxon>
        <taxon>Actinomycetota</taxon>
        <taxon>Actinomycetes</taxon>
        <taxon>Pseudonocardiales</taxon>
        <taxon>Pseudonocardiaceae</taxon>
        <taxon>Saccharothrix</taxon>
    </lineage>
</organism>
<dbReference type="PROSITE" id="PS50109">
    <property type="entry name" value="HIS_KIN"/>
    <property type="match status" value="1"/>
</dbReference>
<dbReference type="InterPro" id="IPR036890">
    <property type="entry name" value="HATPase_C_sf"/>
</dbReference>
<dbReference type="PATRIC" id="fig|1179773.3.peg.3893"/>
<evidence type="ECO:0000313" key="15">
    <source>
        <dbReference type="EMBL" id="CCH31181.1"/>
    </source>
</evidence>
<dbReference type="PRINTS" id="PR00344">
    <property type="entry name" value="BCTRLSENSOR"/>
</dbReference>
<feature type="transmembrane region" description="Helical" evidence="12">
    <location>
        <begin position="192"/>
        <end position="211"/>
    </location>
</feature>
<keyword evidence="5 15" id="KW-0808">Transferase</keyword>
<keyword evidence="7 15" id="KW-0418">Kinase</keyword>
<dbReference type="PROSITE" id="PS50885">
    <property type="entry name" value="HAMP"/>
    <property type="match status" value="1"/>
</dbReference>
<dbReference type="HOGENOM" id="CLU_000445_89_6_11"/>
<dbReference type="eggNOG" id="COG2205">
    <property type="taxonomic scope" value="Bacteria"/>
</dbReference>
<reference evidence="15 16" key="1">
    <citation type="journal article" date="2012" name="BMC Genomics">
        <title>Complete genome sequence of Saccharothrix espanaensis DSM 44229T and comparison to the other completely sequenced Pseudonocardiaceae.</title>
        <authorList>
            <person name="Strobel T."/>
            <person name="Al-Dilaimi A."/>
            <person name="Blom J."/>
            <person name="Gessner A."/>
            <person name="Kalinowski J."/>
            <person name="Luzhetska M."/>
            <person name="Puhler A."/>
            <person name="Szczepanowski R."/>
            <person name="Bechthold A."/>
            <person name="Ruckert C."/>
        </authorList>
    </citation>
    <scope>NUCLEOTIDE SEQUENCE [LARGE SCALE GENOMIC DNA]</scope>
    <source>
        <strain evidence="16">ATCC 51144 / DSM 44229 / JCM 9112 / NBRC 15066 / NRRL 15764</strain>
    </source>
</reference>
<dbReference type="InterPro" id="IPR003660">
    <property type="entry name" value="HAMP_dom"/>
</dbReference>
<dbReference type="Proteomes" id="UP000006281">
    <property type="component" value="Chromosome"/>
</dbReference>
<dbReference type="Gene3D" id="3.30.565.10">
    <property type="entry name" value="Histidine kinase-like ATPase, C-terminal domain"/>
    <property type="match status" value="1"/>
</dbReference>
<dbReference type="InterPro" id="IPR004358">
    <property type="entry name" value="Sig_transdc_His_kin-like_C"/>
</dbReference>
<proteinExistence type="predicted"/>
<dbReference type="AlphaFoldDB" id="K0JYH7"/>
<evidence type="ECO:0000256" key="1">
    <source>
        <dbReference type="ARBA" id="ARBA00000085"/>
    </source>
</evidence>
<evidence type="ECO:0000256" key="2">
    <source>
        <dbReference type="ARBA" id="ARBA00004236"/>
    </source>
</evidence>
<dbReference type="SMART" id="SM00387">
    <property type="entry name" value="HATPase_c"/>
    <property type="match status" value="1"/>
</dbReference>
<dbReference type="SUPFAM" id="SSF55874">
    <property type="entry name" value="ATPase domain of HSP90 chaperone/DNA topoisomerase II/histidine kinase"/>
    <property type="match status" value="1"/>
</dbReference>
<evidence type="ECO:0000256" key="7">
    <source>
        <dbReference type="ARBA" id="ARBA00022777"/>
    </source>
</evidence>
<dbReference type="InterPro" id="IPR003594">
    <property type="entry name" value="HATPase_dom"/>
</dbReference>
<protein>
    <recommendedName>
        <fullName evidence="3">histidine kinase</fullName>
        <ecNumber evidence="3">2.7.13.3</ecNumber>
    </recommendedName>
</protein>
<evidence type="ECO:0000259" key="14">
    <source>
        <dbReference type="PROSITE" id="PS50885"/>
    </source>
</evidence>